<reference evidence="11 12" key="2">
    <citation type="journal article" date="2009" name="Proc. Natl. Acad. Sci. U.S.A.">
        <title>On the chimeric nature, thermophilic origin, and phylogenetic placement of the Thermotogales.</title>
        <authorList>
            <person name="Zhaxybayeva O."/>
            <person name="Swithers K.S."/>
            <person name="Lapierre P."/>
            <person name="Fournier G.P."/>
            <person name="Bickhart D.M."/>
            <person name="DeBoy R.T."/>
            <person name="Nelson K.E."/>
            <person name="Nesbo C.L."/>
            <person name="Doolittle W.F."/>
            <person name="Gogarten J.P."/>
            <person name="Noll K.M."/>
        </authorList>
    </citation>
    <scope>NUCLEOTIDE SEQUENCE [LARGE SCALE GENOMIC DNA]</scope>
    <source>
        <strain evidence="12">ATCC BAA-301 / DSM 14385 / NBRC 107922 / TMO</strain>
    </source>
</reference>
<evidence type="ECO:0000259" key="10">
    <source>
        <dbReference type="PROSITE" id="PS51918"/>
    </source>
</evidence>
<dbReference type="InterPro" id="IPR007197">
    <property type="entry name" value="rSAM"/>
</dbReference>
<sequence>MEALVFNIQRFAIHDGPGIRTTVFLKGCPLSCWWCHNPEGIRFSRELMYTQHKCIHCQSCVVSCKKEALSFKDDILFLNKDLCSLCGACTEICPTTALKMVGTQISCEDILKELEKDTTYFDQSGGGVTFSGGEPLSQIDFLLEILPELKRRAVHVAIDTSGYAKTEDLKKVLPYVDLFLYDLKVIDEKKHIKHTGVSNRIIKENLKFLLSERKSLIIRLPIIPSVNDSDEDIQKTIDFLNELRFRSEINLLPYHNVNEKYDALWKIFTGTNEKISKERLNLIKQLFENNGFKVKIGG</sequence>
<dbReference type="PROSITE" id="PS00198">
    <property type="entry name" value="4FE4S_FER_1"/>
    <property type="match status" value="1"/>
</dbReference>
<dbReference type="OrthoDB" id="9782387at2"/>
<dbReference type="RefSeq" id="WP_012003188.1">
    <property type="nucleotide sequence ID" value="NC_009828.1"/>
</dbReference>
<dbReference type="PANTHER" id="PTHR30352">
    <property type="entry name" value="PYRUVATE FORMATE-LYASE-ACTIVATING ENZYME"/>
    <property type="match status" value="1"/>
</dbReference>
<feature type="domain" description="Radical SAM core" evidence="10">
    <location>
        <begin position="14"/>
        <end position="293"/>
    </location>
</feature>
<evidence type="ECO:0000256" key="4">
    <source>
        <dbReference type="ARBA" id="ARBA00022691"/>
    </source>
</evidence>
<proteinExistence type="inferred from homology"/>
<dbReference type="CDD" id="cd01335">
    <property type="entry name" value="Radical_SAM"/>
    <property type="match status" value="1"/>
</dbReference>
<dbReference type="PROSITE" id="PS51918">
    <property type="entry name" value="RADICAL_SAM"/>
    <property type="match status" value="1"/>
</dbReference>
<dbReference type="PIRSF" id="PIRSF000371">
    <property type="entry name" value="PFL_act_enz"/>
    <property type="match status" value="1"/>
</dbReference>
<feature type="domain" description="4Fe-4S ferredoxin-type" evidence="9">
    <location>
        <begin position="74"/>
        <end position="103"/>
    </location>
</feature>
<evidence type="ECO:0000256" key="6">
    <source>
        <dbReference type="ARBA" id="ARBA00023002"/>
    </source>
</evidence>
<dbReference type="SFLD" id="SFLDG01066">
    <property type="entry name" value="organic_radical-activating_enz"/>
    <property type="match status" value="1"/>
</dbReference>
<dbReference type="KEGG" id="tle:Tlet_1142"/>
<keyword evidence="7" id="KW-0408">Iron</keyword>
<protein>
    <submittedName>
        <fullName evidence="11">Glycyl-radical enzyme activating protein family</fullName>
        <ecNumber evidence="11">1.97.1.4</ecNumber>
    </submittedName>
</protein>
<comment type="cofactor">
    <cofactor evidence="1">
        <name>[4Fe-4S] cluster</name>
        <dbReference type="ChEBI" id="CHEBI:49883"/>
    </cofactor>
</comment>
<evidence type="ECO:0000259" key="9">
    <source>
        <dbReference type="PROSITE" id="PS51379"/>
    </source>
</evidence>
<evidence type="ECO:0000256" key="3">
    <source>
        <dbReference type="ARBA" id="ARBA00022485"/>
    </source>
</evidence>
<dbReference type="Gene3D" id="3.30.70.20">
    <property type="match status" value="1"/>
</dbReference>
<dbReference type="eggNOG" id="COG1180">
    <property type="taxonomic scope" value="Bacteria"/>
</dbReference>
<dbReference type="Pfam" id="PF13353">
    <property type="entry name" value="Fer4_12"/>
    <property type="match status" value="1"/>
</dbReference>
<feature type="domain" description="4Fe-4S ferredoxin-type" evidence="9">
    <location>
        <begin position="45"/>
        <end position="73"/>
    </location>
</feature>
<dbReference type="SUPFAM" id="SSF102114">
    <property type="entry name" value="Radical SAM enzymes"/>
    <property type="match status" value="1"/>
</dbReference>
<keyword evidence="3" id="KW-0004">4Fe-4S</keyword>
<dbReference type="InterPro" id="IPR017900">
    <property type="entry name" value="4Fe4S_Fe_S_CS"/>
</dbReference>
<dbReference type="EC" id="1.97.1.4" evidence="11"/>
<keyword evidence="5" id="KW-0479">Metal-binding</keyword>
<keyword evidence="6 11" id="KW-0560">Oxidoreductase</keyword>
<evidence type="ECO:0000256" key="5">
    <source>
        <dbReference type="ARBA" id="ARBA00022723"/>
    </source>
</evidence>
<dbReference type="PROSITE" id="PS01087">
    <property type="entry name" value="RADICAL_ACTIVATING"/>
    <property type="match status" value="1"/>
</dbReference>
<dbReference type="InterPro" id="IPR012839">
    <property type="entry name" value="Organic_radical_activase"/>
</dbReference>
<keyword evidence="4" id="KW-0949">S-adenosyl-L-methionine</keyword>
<accession>A8F6C3</accession>
<dbReference type="EMBL" id="CP000812">
    <property type="protein sequence ID" value="ABV33707.1"/>
    <property type="molecule type" value="Genomic_DNA"/>
</dbReference>
<dbReference type="Gene3D" id="3.20.20.70">
    <property type="entry name" value="Aldolase class I"/>
    <property type="match status" value="1"/>
</dbReference>
<dbReference type="InterPro" id="IPR001989">
    <property type="entry name" value="Radical_activat_CS"/>
</dbReference>
<evidence type="ECO:0000256" key="2">
    <source>
        <dbReference type="ARBA" id="ARBA00009777"/>
    </source>
</evidence>
<dbReference type="SUPFAM" id="SSF54862">
    <property type="entry name" value="4Fe-4S ferredoxins"/>
    <property type="match status" value="1"/>
</dbReference>
<dbReference type="AlphaFoldDB" id="A8F6C3"/>
<dbReference type="STRING" id="416591.Tlet_1142"/>
<dbReference type="NCBIfam" id="TIGR02494">
    <property type="entry name" value="PFLE_PFLC"/>
    <property type="match status" value="1"/>
</dbReference>
<evidence type="ECO:0000256" key="7">
    <source>
        <dbReference type="ARBA" id="ARBA00023004"/>
    </source>
</evidence>
<dbReference type="SFLD" id="SFLDG01118">
    <property type="entry name" value="activating_enzymes__group_2"/>
    <property type="match status" value="1"/>
</dbReference>
<evidence type="ECO:0000256" key="8">
    <source>
        <dbReference type="ARBA" id="ARBA00023014"/>
    </source>
</evidence>
<evidence type="ECO:0000313" key="12">
    <source>
        <dbReference type="Proteomes" id="UP000002016"/>
    </source>
</evidence>
<dbReference type="GO" id="GO:0051539">
    <property type="term" value="F:4 iron, 4 sulfur cluster binding"/>
    <property type="evidence" value="ECO:0007669"/>
    <property type="project" value="UniProtKB-KW"/>
</dbReference>
<evidence type="ECO:0000313" key="11">
    <source>
        <dbReference type="EMBL" id="ABV33707.1"/>
    </source>
</evidence>
<evidence type="ECO:0000256" key="1">
    <source>
        <dbReference type="ARBA" id="ARBA00001966"/>
    </source>
</evidence>
<dbReference type="HOGENOM" id="CLU_058969_0_0_0"/>
<dbReference type="InterPro" id="IPR040074">
    <property type="entry name" value="BssD/PflA/YjjW"/>
</dbReference>
<keyword evidence="8" id="KW-0411">Iron-sulfur</keyword>
<dbReference type="PROSITE" id="PS51379">
    <property type="entry name" value="4FE4S_FER_2"/>
    <property type="match status" value="2"/>
</dbReference>
<name>A8F6C3_PSELT</name>
<gene>
    <name evidence="11" type="ordered locus">Tlet_1142</name>
</gene>
<dbReference type="Proteomes" id="UP000002016">
    <property type="component" value="Chromosome"/>
</dbReference>
<dbReference type="InterPro" id="IPR013785">
    <property type="entry name" value="Aldolase_TIM"/>
</dbReference>
<dbReference type="InterPro" id="IPR017896">
    <property type="entry name" value="4Fe4S_Fe-S-bd"/>
</dbReference>
<dbReference type="PANTHER" id="PTHR30352:SF4">
    <property type="entry name" value="PYRUVATE FORMATE-LYASE 2-ACTIVATING ENZYME"/>
    <property type="match status" value="1"/>
</dbReference>
<reference evidence="11 12" key="1">
    <citation type="submission" date="2007-08" db="EMBL/GenBank/DDBJ databases">
        <title>Complete sequence of Thermotoga lettingae TMO.</title>
        <authorList>
            <consortium name="US DOE Joint Genome Institute"/>
            <person name="Copeland A."/>
            <person name="Lucas S."/>
            <person name="Lapidus A."/>
            <person name="Barry K."/>
            <person name="Glavina del Rio T."/>
            <person name="Dalin E."/>
            <person name="Tice H."/>
            <person name="Pitluck S."/>
            <person name="Foster B."/>
            <person name="Bruce D."/>
            <person name="Schmutz J."/>
            <person name="Larimer F."/>
            <person name="Land M."/>
            <person name="Hauser L."/>
            <person name="Kyrpides N."/>
            <person name="Mikhailova N."/>
            <person name="Nelson K."/>
            <person name="Gogarten J.P."/>
            <person name="Noll K."/>
            <person name="Richardson P."/>
        </authorList>
    </citation>
    <scope>NUCLEOTIDE SEQUENCE [LARGE SCALE GENOMIC DNA]</scope>
    <source>
        <strain evidence="12">ATCC BAA-301 / DSM 14385 / NBRC 107922 / TMO</strain>
    </source>
</reference>
<keyword evidence="12" id="KW-1185">Reference proteome</keyword>
<dbReference type="InterPro" id="IPR058240">
    <property type="entry name" value="rSAM_sf"/>
</dbReference>
<dbReference type="SFLD" id="SFLDS00029">
    <property type="entry name" value="Radical_SAM"/>
    <property type="match status" value="1"/>
</dbReference>
<comment type="similarity">
    <text evidence="2">Belongs to the organic radical-activating enzymes family.</text>
</comment>
<organism evidence="11 12">
    <name type="scientific">Pseudothermotoga lettingae (strain ATCC BAA-301 / DSM 14385 / NBRC 107922 / TMO)</name>
    <name type="common">Thermotoga lettingae</name>
    <dbReference type="NCBI Taxonomy" id="416591"/>
    <lineage>
        <taxon>Bacteria</taxon>
        <taxon>Thermotogati</taxon>
        <taxon>Thermotogota</taxon>
        <taxon>Thermotogae</taxon>
        <taxon>Thermotogales</taxon>
        <taxon>Thermotogaceae</taxon>
        <taxon>Pseudothermotoga</taxon>
    </lineage>
</organism>
<dbReference type="GO" id="GO:0043365">
    <property type="term" value="F:[formate-C-acetyltransferase]-activating enzyme activity"/>
    <property type="evidence" value="ECO:0007669"/>
    <property type="project" value="UniProtKB-EC"/>
</dbReference>
<dbReference type="GO" id="GO:0046872">
    <property type="term" value="F:metal ion binding"/>
    <property type="evidence" value="ECO:0007669"/>
    <property type="project" value="UniProtKB-KW"/>
</dbReference>
<dbReference type="InterPro" id="IPR034457">
    <property type="entry name" value="Organic_radical-activating"/>
</dbReference>